<protein>
    <submittedName>
        <fullName evidence="10 11">Synapsin-2-like isoform X1</fullName>
    </submittedName>
</protein>
<dbReference type="PROSITE" id="PS00415">
    <property type="entry name" value="SYNAPSIN_1"/>
    <property type="match status" value="1"/>
</dbReference>
<feature type="region of interest" description="Disordered" evidence="6">
    <location>
        <begin position="470"/>
        <end position="671"/>
    </location>
</feature>
<feature type="compositionally biased region" description="Gly residues" evidence="6">
    <location>
        <begin position="577"/>
        <end position="591"/>
    </location>
</feature>
<keyword evidence="3" id="KW-0597">Phosphoprotein</keyword>
<gene>
    <name evidence="10 11" type="primary">LOC116942418</name>
</gene>
<dbReference type="Pfam" id="PF02078">
    <property type="entry name" value="Synapsin"/>
    <property type="match status" value="1"/>
</dbReference>
<dbReference type="FunFam" id="3.30.470.20:FF:000042">
    <property type="entry name" value="Synapsin III"/>
    <property type="match status" value="1"/>
</dbReference>
<dbReference type="FunFam" id="3.30.1490.20:FF:000008">
    <property type="entry name" value="Synapsin I"/>
    <property type="match status" value="1"/>
</dbReference>
<feature type="compositionally biased region" description="Polar residues" evidence="6">
    <location>
        <begin position="641"/>
        <end position="651"/>
    </location>
</feature>
<feature type="domain" description="Synapsin ATP-binding" evidence="8">
    <location>
        <begin position="265"/>
        <end position="467"/>
    </location>
</feature>
<dbReference type="InterPro" id="IPR013815">
    <property type="entry name" value="ATP_grasp_subdomain_1"/>
</dbReference>
<accession>A0AAJ7T4L4</accession>
<feature type="compositionally biased region" description="Gly residues" evidence="6">
    <location>
        <begin position="107"/>
        <end position="121"/>
    </location>
</feature>
<evidence type="ECO:0000256" key="4">
    <source>
        <dbReference type="ARBA" id="ARBA00023018"/>
    </source>
</evidence>
<dbReference type="Pfam" id="PF02750">
    <property type="entry name" value="Synapsin_C"/>
    <property type="match status" value="1"/>
</dbReference>
<feature type="compositionally biased region" description="Low complexity" evidence="6">
    <location>
        <begin position="537"/>
        <end position="556"/>
    </location>
</feature>
<evidence type="ECO:0000256" key="5">
    <source>
        <dbReference type="ARBA" id="ARBA00023329"/>
    </source>
</evidence>
<dbReference type="AlphaFoldDB" id="A0AAJ7T4L4"/>
<dbReference type="Gene3D" id="3.30.470.20">
    <property type="entry name" value="ATP-grasp fold, B domain"/>
    <property type="match status" value="1"/>
</dbReference>
<keyword evidence="4" id="KW-0770">Synapse</keyword>
<evidence type="ECO:0000256" key="3">
    <source>
        <dbReference type="ARBA" id="ARBA00022553"/>
    </source>
</evidence>
<proteinExistence type="inferred from homology"/>
<feature type="compositionally biased region" description="Low complexity" evidence="6">
    <location>
        <begin position="592"/>
        <end position="636"/>
    </location>
</feature>
<dbReference type="FunFam" id="3.40.50.20:FF:000008">
    <property type="entry name" value="Synapsin III"/>
    <property type="match status" value="1"/>
</dbReference>
<reference evidence="10 11" key="1">
    <citation type="submission" date="2025-04" db="UniProtKB">
        <authorList>
            <consortium name="RefSeq"/>
        </authorList>
    </citation>
    <scope>IDENTIFICATION</scope>
    <source>
        <tissue evidence="10 11">Sperm</tissue>
    </source>
</reference>
<dbReference type="Proteomes" id="UP001318040">
    <property type="component" value="Chromosome 14"/>
</dbReference>
<dbReference type="GeneID" id="116942418"/>
<dbReference type="InterPro" id="IPR016185">
    <property type="entry name" value="PreATP-grasp_dom_sf"/>
</dbReference>
<dbReference type="GO" id="GO:0005524">
    <property type="term" value="F:ATP binding"/>
    <property type="evidence" value="ECO:0007669"/>
    <property type="project" value="InterPro"/>
</dbReference>
<evidence type="ECO:0000313" key="10">
    <source>
        <dbReference type="RefSeq" id="XP_032810210.1"/>
    </source>
</evidence>
<dbReference type="KEGG" id="pmrn:116942418"/>
<evidence type="ECO:0000256" key="1">
    <source>
        <dbReference type="ARBA" id="ARBA00004234"/>
    </source>
</evidence>
<dbReference type="Gene3D" id="3.40.50.20">
    <property type="match status" value="1"/>
</dbReference>
<evidence type="ECO:0000313" key="11">
    <source>
        <dbReference type="RefSeq" id="XP_032810211.1"/>
    </source>
</evidence>
<evidence type="ECO:0000259" key="7">
    <source>
        <dbReference type="Pfam" id="PF02078"/>
    </source>
</evidence>
<dbReference type="InterPro" id="IPR019736">
    <property type="entry name" value="Synapsin_P_site"/>
</dbReference>
<dbReference type="SUPFAM" id="SSF56059">
    <property type="entry name" value="Glutathione synthetase ATP-binding domain-like"/>
    <property type="match status" value="1"/>
</dbReference>
<sequence>MNFLRRRLSDSNFMANLPNGYMMDLQRPDPAQAPPPSVSPSGGPAQPGGGGGSGGGGSGGGTGAGVGPAGSAAATSGAAPPAASVSPVAQSPATPQPGEQRRLSQSSGGGEAKAGGGSTGGGITSGASGFLSSLSNAVRQTTAAAAGLVEQTAGSVSGSAGRKSKVLLVIDDQQTDWAKFFRGKKVLGEYDVKVEQAEFSELNLAAYVDGGCTVDMQLYRSGTKVVRSLKPDFVLVRQPAYSMAGSQDYRSIVIGLQYGGVPTLNSLHSVYNFCSKPWVFSQLIRIQKSLGAEKFPLIEQTYFPNHREMLTTPTFPVVVKIGHAHAGVGKVKVDNHYDFQDVASVVALTKTYATVEPYVDSKYDIRIQKIGANYKAYMRTSISGNWKANTGSAMLEQIAMTDRYRMWIDTCAELFGGLDVCGVKAVHGKDGRDYIIEIMDSSMPLLGEHQDEDRALIVDLVVARMNQVLPRTPAPSPQPGQQRGGQPSPGQQRSSPTPSPQPGQVAGAQARPPPQGGGPQQGTGAQPQRPGAPPLVQQQQQQQRMGPPGQTSQGGPTPAGGGQPNQPPRPGVAPLQHGGGGGPRPGGGGAAGPQTQQPPRSSGTSQAPSGQPGQPARQGQPAPPQRQSSQQPAAQPHPHLNKSQSLTNTFNIPEPSLSRGSAPGTEDQAKAETIRNLRKSFVSLFSD</sequence>
<feature type="region of interest" description="Disordered" evidence="6">
    <location>
        <begin position="19"/>
        <end position="121"/>
    </location>
</feature>
<feature type="domain" description="Synapsin pre-ATP-grasp" evidence="7">
    <location>
        <begin position="162"/>
        <end position="263"/>
    </location>
</feature>
<dbReference type="RefSeq" id="XP_032810211.1">
    <property type="nucleotide sequence ID" value="XM_032954320.1"/>
</dbReference>
<dbReference type="GO" id="GO:0030672">
    <property type="term" value="C:synaptic vesicle membrane"/>
    <property type="evidence" value="ECO:0007669"/>
    <property type="project" value="TreeGrafter"/>
</dbReference>
<dbReference type="Gene3D" id="3.30.1490.20">
    <property type="entry name" value="ATP-grasp fold, A domain"/>
    <property type="match status" value="1"/>
</dbReference>
<dbReference type="Pfam" id="PF10581">
    <property type="entry name" value="Synapsin_N"/>
    <property type="match status" value="1"/>
</dbReference>
<keyword evidence="5" id="KW-0968">Cytoplasmic vesicle</keyword>
<dbReference type="GO" id="GO:0007269">
    <property type="term" value="P:neurotransmitter secretion"/>
    <property type="evidence" value="ECO:0007669"/>
    <property type="project" value="InterPro"/>
</dbReference>
<comment type="similarity">
    <text evidence="2">Belongs to the synapsin family.</text>
</comment>
<dbReference type="SUPFAM" id="SSF52440">
    <property type="entry name" value="PreATP-grasp domain"/>
    <property type="match status" value="1"/>
</dbReference>
<evidence type="ECO:0000313" key="9">
    <source>
        <dbReference type="Proteomes" id="UP001318040"/>
    </source>
</evidence>
<evidence type="ECO:0000256" key="2">
    <source>
        <dbReference type="ARBA" id="ARBA00008243"/>
    </source>
</evidence>
<dbReference type="PRINTS" id="PR01368">
    <property type="entry name" value="SYNAPSIN"/>
</dbReference>
<dbReference type="RefSeq" id="XP_032810210.1">
    <property type="nucleotide sequence ID" value="XM_032954319.1"/>
</dbReference>
<comment type="subcellular location">
    <subcellularLocation>
        <location evidence="1">Cytoplasmic vesicle</location>
        <location evidence="1">Secretory vesicle</location>
        <location evidence="1">Synaptic vesicle</location>
    </subcellularLocation>
</comment>
<feature type="compositionally biased region" description="Gly residues" evidence="6">
    <location>
        <begin position="45"/>
        <end position="68"/>
    </location>
</feature>
<feature type="compositionally biased region" description="Low complexity" evidence="6">
    <location>
        <begin position="69"/>
        <end position="93"/>
    </location>
</feature>
<dbReference type="InterPro" id="IPR001359">
    <property type="entry name" value="Synapsin"/>
</dbReference>
<name>A0AAJ7T4L4_PETMA</name>
<dbReference type="InterPro" id="IPR020897">
    <property type="entry name" value="Synapsin_pre-ATP-grasp_dom"/>
</dbReference>
<feature type="compositionally biased region" description="Low complexity" evidence="6">
    <location>
        <begin position="479"/>
        <end position="510"/>
    </location>
</feature>
<evidence type="ECO:0000256" key="6">
    <source>
        <dbReference type="SAM" id="MobiDB-lite"/>
    </source>
</evidence>
<dbReference type="PANTHER" id="PTHR10841">
    <property type="entry name" value="SYNAPSIN"/>
    <property type="match status" value="1"/>
</dbReference>
<dbReference type="InterPro" id="IPR020898">
    <property type="entry name" value="Synapsin_ATP-bd_dom"/>
</dbReference>
<organism evidence="9 11">
    <name type="scientific">Petromyzon marinus</name>
    <name type="common">Sea lamprey</name>
    <dbReference type="NCBI Taxonomy" id="7757"/>
    <lineage>
        <taxon>Eukaryota</taxon>
        <taxon>Metazoa</taxon>
        <taxon>Chordata</taxon>
        <taxon>Craniata</taxon>
        <taxon>Vertebrata</taxon>
        <taxon>Cyclostomata</taxon>
        <taxon>Hyperoartia</taxon>
        <taxon>Petromyzontiformes</taxon>
        <taxon>Petromyzontidae</taxon>
        <taxon>Petromyzon</taxon>
    </lineage>
</organism>
<keyword evidence="9" id="KW-1185">Reference proteome</keyword>
<dbReference type="PANTHER" id="PTHR10841:SF17">
    <property type="entry name" value="SYNAPSIN"/>
    <property type="match status" value="1"/>
</dbReference>
<evidence type="ECO:0000259" key="8">
    <source>
        <dbReference type="Pfam" id="PF02750"/>
    </source>
</evidence>